<evidence type="ECO:0000259" key="2">
    <source>
        <dbReference type="Pfam" id="PF22783"/>
    </source>
</evidence>
<dbReference type="Pfam" id="PF19077">
    <property type="entry name" value="Big_13"/>
    <property type="match status" value="2"/>
</dbReference>
<proteinExistence type="predicted"/>
<dbReference type="InterPro" id="IPR048051">
    <property type="entry name" value="BapA-like_prefix-like"/>
</dbReference>
<sequence length="342" mass="35283">MPNIQIIAKESHAVLADITGNSAKLTEASVVLVKVSADDVQEVTRDGTSAIIKLKNGEVIVIDDFFSTEGPTDNSLVFQDDSNKLIWVQFTDAQGALLENVAYQPIDSIEPLLYGHSETSPWAWAAVPVTAGGILWWAHNRDSDNDNPPVVNPPATPTTPATVFDDKQPITGNVSNGSSTNDASPLISGTGTAGTTITVYDGNTVLGTTTVGSDGKWSFTPTTPLTDGTHSITYTVKDAAGNESGKSPAIDFTVDTIAPDTPTTAPNATDDVAPVIGPITAGSSTNDNTPTLTGTGTAGDIITVYDGATKLGTATVGSDGKWSFTPSPALADGSHSISYTAT</sequence>
<dbReference type="InterPro" id="IPR044016">
    <property type="entry name" value="Big_13"/>
</dbReference>
<name>A0ABN0K1V3_9GAMM</name>
<feature type="domain" description="Bacterial Ig-like" evidence="1">
    <location>
        <begin position="166"/>
        <end position="256"/>
    </location>
</feature>
<gene>
    <name evidence="3" type="ORF">F950_00120</name>
</gene>
<dbReference type="NCBIfam" id="NF033510">
    <property type="entry name" value="Ca_tandemer"/>
    <property type="match status" value="2"/>
</dbReference>
<evidence type="ECO:0000313" key="4">
    <source>
        <dbReference type="Proteomes" id="UP000018433"/>
    </source>
</evidence>
<keyword evidence="4" id="KW-1185">Reference proteome</keyword>
<feature type="domain" description="Bacterial Ig-like" evidence="1">
    <location>
        <begin position="284"/>
        <end position="342"/>
    </location>
</feature>
<dbReference type="EMBL" id="APPV01000005">
    <property type="protein sequence ID" value="ENV61945.1"/>
    <property type="molecule type" value="Genomic_DNA"/>
</dbReference>
<feature type="non-terminal residue" evidence="3">
    <location>
        <position position="342"/>
    </location>
</feature>
<comment type="caution">
    <text evidence="3">The sequence shown here is derived from an EMBL/GenBank/DDBJ whole genome shotgun (WGS) entry which is preliminary data.</text>
</comment>
<evidence type="ECO:0000259" key="1">
    <source>
        <dbReference type="Pfam" id="PF19077"/>
    </source>
</evidence>
<evidence type="ECO:0008006" key="5">
    <source>
        <dbReference type="Google" id="ProtNLM"/>
    </source>
</evidence>
<dbReference type="RefSeq" id="WP_004943149.1">
    <property type="nucleotide sequence ID" value="NZ_KB849643.1"/>
</dbReference>
<evidence type="ECO:0000313" key="3">
    <source>
        <dbReference type="EMBL" id="ENV61945.1"/>
    </source>
</evidence>
<protein>
    <recommendedName>
        <fullName evidence="5">Bacterial Ig-like domain-containing protein</fullName>
    </recommendedName>
</protein>
<dbReference type="Proteomes" id="UP000018433">
    <property type="component" value="Unassembled WGS sequence"/>
</dbReference>
<feature type="domain" description="Biofilm-associated protein BapA-like prefix-like" evidence="2">
    <location>
        <begin position="1"/>
        <end position="125"/>
    </location>
</feature>
<dbReference type="Pfam" id="PF22783">
    <property type="entry name" value="BapA_N"/>
    <property type="match status" value="1"/>
</dbReference>
<dbReference type="NCBIfam" id="NF033677">
    <property type="entry name" value="biofilm_BapA_N"/>
    <property type="match status" value="1"/>
</dbReference>
<dbReference type="Gene3D" id="3.30.420.430">
    <property type="match status" value="2"/>
</dbReference>
<organism evidence="3 4">
    <name type="scientific">Acinetobacter soli NIPH 2899</name>
    <dbReference type="NCBI Taxonomy" id="1217677"/>
    <lineage>
        <taxon>Bacteria</taxon>
        <taxon>Pseudomonadati</taxon>
        <taxon>Pseudomonadota</taxon>
        <taxon>Gammaproteobacteria</taxon>
        <taxon>Moraxellales</taxon>
        <taxon>Moraxellaceae</taxon>
        <taxon>Acinetobacter</taxon>
    </lineage>
</organism>
<accession>A0ABN0K1V3</accession>
<reference evidence="3 4" key="1">
    <citation type="submission" date="2013-02" db="EMBL/GenBank/DDBJ databases">
        <title>The Genome Sequence of Acinetobacter soli NIPH 2899.</title>
        <authorList>
            <consortium name="The Broad Institute Genome Sequencing Platform"/>
            <consortium name="The Broad Institute Genome Sequencing Center for Infectious Disease"/>
            <person name="Cerqueira G."/>
            <person name="Feldgarden M."/>
            <person name="Courvalin P."/>
            <person name="Perichon B."/>
            <person name="Grillot-Courvalin C."/>
            <person name="Clermont D."/>
            <person name="Rocha E."/>
            <person name="Yoon E.-J."/>
            <person name="Nemec A."/>
            <person name="Walker B."/>
            <person name="Young S.K."/>
            <person name="Zeng Q."/>
            <person name="Gargeya S."/>
            <person name="Fitzgerald M."/>
            <person name="Haas B."/>
            <person name="Abouelleil A."/>
            <person name="Alvarado L."/>
            <person name="Arachchi H.M."/>
            <person name="Berlin A.M."/>
            <person name="Chapman S.B."/>
            <person name="Dewar J."/>
            <person name="Goldberg J."/>
            <person name="Griggs A."/>
            <person name="Gujja S."/>
            <person name="Hansen M."/>
            <person name="Howarth C."/>
            <person name="Imamovic A."/>
            <person name="Larimer J."/>
            <person name="McCowan C."/>
            <person name="Murphy C."/>
            <person name="Neiman D."/>
            <person name="Pearson M."/>
            <person name="Priest M."/>
            <person name="Roberts A."/>
            <person name="Saif S."/>
            <person name="Shea T."/>
            <person name="Sisk P."/>
            <person name="Sykes S."/>
            <person name="Wortman J."/>
            <person name="Nusbaum C."/>
            <person name="Birren B."/>
        </authorList>
    </citation>
    <scope>NUCLEOTIDE SEQUENCE [LARGE SCALE GENOMIC DNA]</scope>
    <source>
        <strain evidence="3 4">NIPH 2899</strain>
    </source>
</reference>